<dbReference type="EMBL" id="FOCO01000020">
    <property type="protein sequence ID" value="SEN67728.1"/>
    <property type="molecule type" value="Genomic_DNA"/>
</dbReference>
<evidence type="ECO:0000313" key="3">
    <source>
        <dbReference type="Proteomes" id="UP000183002"/>
    </source>
</evidence>
<dbReference type="STRING" id="1077947.SAMN05216227_102039"/>
<gene>
    <name evidence="2" type="ORF">SAMN05216227_102039</name>
</gene>
<reference evidence="2 3" key="1">
    <citation type="submission" date="2016-10" db="EMBL/GenBank/DDBJ databases">
        <authorList>
            <person name="de Groot N.N."/>
        </authorList>
    </citation>
    <scope>NUCLEOTIDE SEQUENCE [LARGE SCALE GENOMIC DNA]</scope>
    <source>
        <strain evidence="2 3">CGMCC 1.10836</strain>
    </source>
</reference>
<feature type="region of interest" description="Disordered" evidence="1">
    <location>
        <begin position="32"/>
        <end position="54"/>
    </location>
</feature>
<dbReference type="Proteomes" id="UP000183002">
    <property type="component" value="Unassembled WGS sequence"/>
</dbReference>
<protein>
    <submittedName>
        <fullName evidence="2">Uncharacterized protein</fullName>
    </submittedName>
</protein>
<keyword evidence="3" id="KW-1185">Reference proteome</keyword>
<dbReference type="OrthoDB" id="7846553at2"/>
<dbReference type="AlphaFoldDB" id="A0A1H8IJ62"/>
<name>A0A1H8IJ62_9RHOB</name>
<sequence length="155" mass="16871">MKTVIQLDDKGFFTGFTTADESPLEPGVYHMPGGAVDAPNPPELSQGEQAKWDGKAWAVVPPEPEPEPEPVPEPTIAERREAMVASPAQIRVTLWQLGLIKTVQAIADADPKAAIVWEYATEIRRTNALIDALGSDGFTPEQIDDIFVYAMQVSV</sequence>
<dbReference type="RefSeq" id="WP_050519947.1">
    <property type="nucleotide sequence ID" value="NZ_FOCO01000020.1"/>
</dbReference>
<evidence type="ECO:0000256" key="1">
    <source>
        <dbReference type="SAM" id="MobiDB-lite"/>
    </source>
</evidence>
<proteinExistence type="predicted"/>
<evidence type="ECO:0000313" key="2">
    <source>
        <dbReference type="EMBL" id="SEN67728.1"/>
    </source>
</evidence>
<organism evidence="2 3">
    <name type="scientific">Pseudorhodobacter antarcticus</name>
    <dbReference type="NCBI Taxonomy" id="1077947"/>
    <lineage>
        <taxon>Bacteria</taxon>
        <taxon>Pseudomonadati</taxon>
        <taxon>Pseudomonadota</taxon>
        <taxon>Alphaproteobacteria</taxon>
        <taxon>Rhodobacterales</taxon>
        <taxon>Paracoccaceae</taxon>
        <taxon>Pseudorhodobacter</taxon>
    </lineage>
</organism>
<accession>A0A1H8IJ62</accession>